<organism evidence="2 3">
    <name type="scientific">Flavobacterium macacae</name>
    <dbReference type="NCBI Taxonomy" id="2488993"/>
    <lineage>
        <taxon>Bacteria</taxon>
        <taxon>Pseudomonadati</taxon>
        <taxon>Bacteroidota</taxon>
        <taxon>Flavobacteriia</taxon>
        <taxon>Flavobacteriales</taxon>
        <taxon>Flavobacteriaceae</taxon>
        <taxon>Flavobacterium</taxon>
    </lineage>
</organism>
<dbReference type="EMBL" id="RQVR01000026">
    <property type="protein sequence ID" value="RRJ88401.1"/>
    <property type="molecule type" value="Genomic_DNA"/>
</dbReference>
<dbReference type="OrthoDB" id="1363973at2"/>
<sequence>MKKASFLILILLCTAISYGQKKNAKAKAPAKTTSTALAKADNLTAEVIKGNFYLFINNKPKKDTIGIKTVDANSLPKECALKAFTAKGTPLYLLTWKEESTTKTDLKIEVKTVLFSEVYDVTTKTKLFSNQQTISNITEKVFLDRLKNASETQEKVRREGFEFILTPEGDIQQKNKTQQNTFAFNATDKKYVEGKPTVVGTAPAKASAKKRK</sequence>
<comment type="caution">
    <text evidence="2">The sequence shown here is derived from an EMBL/GenBank/DDBJ whole genome shotgun (WGS) entry which is preliminary data.</text>
</comment>
<evidence type="ECO:0000313" key="3">
    <source>
        <dbReference type="Proteomes" id="UP000271937"/>
    </source>
</evidence>
<keyword evidence="1" id="KW-0732">Signal</keyword>
<feature type="chain" id="PRO_5018229260" evidence="1">
    <location>
        <begin position="20"/>
        <end position="212"/>
    </location>
</feature>
<gene>
    <name evidence="2" type="ORF">EG849_14745</name>
</gene>
<accession>A0A3P3VZZ8</accession>
<dbReference type="AlphaFoldDB" id="A0A3P3VZZ8"/>
<keyword evidence="3" id="KW-1185">Reference proteome</keyword>
<reference evidence="2 3" key="1">
    <citation type="submission" date="2018-11" db="EMBL/GenBank/DDBJ databases">
        <title>Flavobacterium sp. nov., YIM 102600 draft genome.</title>
        <authorList>
            <person name="Li G."/>
            <person name="Jiang Y."/>
        </authorList>
    </citation>
    <scope>NUCLEOTIDE SEQUENCE [LARGE SCALE GENOMIC DNA]</scope>
    <source>
        <strain evidence="2 3">YIM 102600</strain>
    </source>
</reference>
<proteinExistence type="predicted"/>
<dbReference type="RefSeq" id="WP_125014095.1">
    <property type="nucleotide sequence ID" value="NZ_RQVR01000026.1"/>
</dbReference>
<dbReference type="Proteomes" id="UP000271937">
    <property type="component" value="Unassembled WGS sequence"/>
</dbReference>
<protein>
    <submittedName>
        <fullName evidence="2">Uncharacterized protein</fullName>
    </submittedName>
</protein>
<evidence type="ECO:0000313" key="2">
    <source>
        <dbReference type="EMBL" id="RRJ88401.1"/>
    </source>
</evidence>
<feature type="signal peptide" evidence="1">
    <location>
        <begin position="1"/>
        <end position="19"/>
    </location>
</feature>
<name>A0A3P3VZZ8_9FLAO</name>
<evidence type="ECO:0000256" key="1">
    <source>
        <dbReference type="SAM" id="SignalP"/>
    </source>
</evidence>